<evidence type="ECO:0000313" key="5">
    <source>
        <dbReference type="EMBL" id="WPU66361.1"/>
    </source>
</evidence>
<dbReference type="PROSITE" id="PS50980">
    <property type="entry name" value="COA_CT_NTER"/>
    <property type="match status" value="1"/>
</dbReference>
<comment type="similarity">
    <text evidence="1">Belongs to the AccD/PCCB family.</text>
</comment>
<dbReference type="Pfam" id="PF01039">
    <property type="entry name" value="Carboxyl_trans"/>
    <property type="match status" value="1"/>
</dbReference>
<dbReference type="InterPro" id="IPR034733">
    <property type="entry name" value="AcCoA_carboxyl_beta"/>
</dbReference>
<evidence type="ECO:0000259" key="4">
    <source>
        <dbReference type="PROSITE" id="PS50989"/>
    </source>
</evidence>
<gene>
    <name evidence="5" type="ORF">SOO65_06350</name>
</gene>
<feature type="domain" description="CoA carboxyltransferase N-terminal" evidence="3">
    <location>
        <begin position="22"/>
        <end position="278"/>
    </location>
</feature>
<sequence>MQPLASHIDTNSKDFQVNAEFNRGLANELKKKIEKVRQGGGEDAVKKHKARKKLPPRERIEKILDPGSPFLELSALAADGVYDEDVPSAGMVTGIGLVHGVECLFVANDATVKGGTYFPLTVKKHLRAQEIALENRLPCIYLVDSGGAFLPKQDEVFPDKEHFGRIFFNQAQMSSQGIPQIAVVCGSCTAGGAYVPAMSDETIIVKGNGTIFLGGPPLVKAATGEEVTAEELGGADVHTSKSGVADHFAETEEDALEQARHIVATLNYQSKNPRKFIKTEVKAPLYPAEEIYGIIPQDTRKPFDVREIIARLVDGSEFQEFKERYGTTLVTGFAKIHGYLVGIVANNGILFSESSQKAAHFVELCGQRKVPLIFLQNITGFMVGKQYENEGIAKHGAKFVTAVSTVKVPKFTIMIGGSFGAGNYGMCGRAFGPRFLFMWPNSRISVMGGEQAANVLATVKQDGLAHAKKPLMTEQELAAFKQPILDKYEKEGSPYYSSARLWDDGVIDPAQTRDILGLCLSSTHNEEFKDPQWGVFRM</sequence>
<dbReference type="GO" id="GO:0004485">
    <property type="term" value="F:methylcrotonoyl-CoA carboxylase activity"/>
    <property type="evidence" value="ECO:0007669"/>
    <property type="project" value="TreeGrafter"/>
</dbReference>
<dbReference type="FunFam" id="3.90.226.10:FF:000007">
    <property type="entry name" value="Methylcrotonoyl-CoA carboxylase subunit beta"/>
    <property type="match status" value="1"/>
</dbReference>
<dbReference type="KEGG" id="psti:SOO65_06350"/>
<evidence type="ECO:0000259" key="3">
    <source>
        <dbReference type="PROSITE" id="PS50980"/>
    </source>
</evidence>
<dbReference type="GO" id="GO:0016740">
    <property type="term" value="F:transferase activity"/>
    <property type="evidence" value="ECO:0007669"/>
    <property type="project" value="UniProtKB-KW"/>
</dbReference>
<dbReference type="EMBL" id="CP139487">
    <property type="protein sequence ID" value="WPU66361.1"/>
    <property type="molecule type" value="Genomic_DNA"/>
</dbReference>
<dbReference type="PANTHER" id="PTHR22855">
    <property type="entry name" value="ACETYL, PROPIONYL, PYRUVATE, AND GLUTACONYL CARBOXYLASE-RELATED"/>
    <property type="match status" value="1"/>
</dbReference>
<evidence type="ECO:0000313" key="6">
    <source>
        <dbReference type="Proteomes" id="UP001324634"/>
    </source>
</evidence>
<keyword evidence="6" id="KW-1185">Reference proteome</keyword>
<feature type="domain" description="CoA carboxyltransferase C-terminal" evidence="4">
    <location>
        <begin position="283"/>
        <end position="538"/>
    </location>
</feature>
<dbReference type="PROSITE" id="PS50989">
    <property type="entry name" value="COA_CT_CTER"/>
    <property type="match status" value="1"/>
</dbReference>
<dbReference type="FunFam" id="3.90.226.10:FF:000004">
    <property type="entry name" value="Methylcrotonoyl-CoA carboxylase beta chain"/>
    <property type="match status" value="1"/>
</dbReference>
<evidence type="ECO:0000256" key="1">
    <source>
        <dbReference type="ARBA" id="ARBA00006102"/>
    </source>
</evidence>
<organism evidence="5 6">
    <name type="scientific">Peredibacter starrii</name>
    <dbReference type="NCBI Taxonomy" id="28202"/>
    <lineage>
        <taxon>Bacteria</taxon>
        <taxon>Pseudomonadati</taxon>
        <taxon>Bdellovibrionota</taxon>
        <taxon>Bacteriovoracia</taxon>
        <taxon>Bacteriovoracales</taxon>
        <taxon>Bacteriovoracaceae</taxon>
        <taxon>Peredibacter</taxon>
    </lineage>
</organism>
<dbReference type="GO" id="GO:0006552">
    <property type="term" value="P:L-leucine catabolic process"/>
    <property type="evidence" value="ECO:0007669"/>
    <property type="project" value="TreeGrafter"/>
</dbReference>
<dbReference type="InterPro" id="IPR011763">
    <property type="entry name" value="COA_CT_C"/>
</dbReference>
<dbReference type="AlphaFoldDB" id="A0AAX4HTP8"/>
<comment type="pathway">
    <text evidence="2">Amino-acid degradation; L-leucine degradation.</text>
</comment>
<dbReference type="InterPro" id="IPR045190">
    <property type="entry name" value="MCCB/AccD1-like"/>
</dbReference>
<dbReference type="InterPro" id="IPR029045">
    <property type="entry name" value="ClpP/crotonase-like_dom_sf"/>
</dbReference>
<dbReference type="InterPro" id="IPR011762">
    <property type="entry name" value="COA_CT_N"/>
</dbReference>
<keyword evidence="5" id="KW-0808">Transferase</keyword>
<name>A0AAX4HTP8_9BACT</name>
<dbReference type="PANTHER" id="PTHR22855:SF13">
    <property type="entry name" value="METHYLCROTONOYL-COA CARBOXYLASE BETA CHAIN, MITOCHONDRIAL"/>
    <property type="match status" value="1"/>
</dbReference>
<accession>A0AAX4HTP8</accession>
<dbReference type="Gene3D" id="3.90.226.10">
    <property type="entry name" value="2-enoyl-CoA Hydratase, Chain A, domain 1"/>
    <property type="match status" value="2"/>
</dbReference>
<dbReference type="SUPFAM" id="SSF52096">
    <property type="entry name" value="ClpP/crotonase"/>
    <property type="match status" value="2"/>
</dbReference>
<dbReference type="GO" id="GO:1905202">
    <property type="term" value="C:methylcrotonoyl-CoA carboxylase complex"/>
    <property type="evidence" value="ECO:0007669"/>
    <property type="project" value="TreeGrafter"/>
</dbReference>
<reference evidence="5 6" key="1">
    <citation type="submission" date="2023-11" db="EMBL/GenBank/DDBJ databases">
        <title>Peredibacter starrii A3.12.</title>
        <authorList>
            <person name="Mitchell R.J."/>
        </authorList>
    </citation>
    <scope>NUCLEOTIDE SEQUENCE [LARGE SCALE GENOMIC DNA]</scope>
    <source>
        <strain evidence="5 6">A3.12</strain>
    </source>
</reference>
<proteinExistence type="inferred from homology"/>
<protein>
    <submittedName>
        <fullName evidence="5">Carboxyl transferase domain-containing protein</fullName>
    </submittedName>
</protein>
<evidence type="ECO:0000256" key="2">
    <source>
        <dbReference type="ARBA" id="ARBA00046317"/>
    </source>
</evidence>
<dbReference type="Proteomes" id="UP001324634">
    <property type="component" value="Chromosome"/>
</dbReference>
<dbReference type="RefSeq" id="WP_321398496.1">
    <property type="nucleotide sequence ID" value="NZ_CP139487.1"/>
</dbReference>